<dbReference type="AlphaFoldDB" id="A0A3P3VXZ8"/>
<dbReference type="InterPro" id="IPR013078">
    <property type="entry name" value="His_Pase_superF_clade-1"/>
</dbReference>
<dbReference type="PANTHER" id="PTHR47623">
    <property type="entry name" value="OS09G0287300 PROTEIN"/>
    <property type="match status" value="1"/>
</dbReference>
<evidence type="ECO:0000313" key="2">
    <source>
        <dbReference type="Proteomes" id="UP000275719"/>
    </source>
</evidence>
<name>A0A3P3VXZ8_9FLAO</name>
<organism evidence="1 2">
    <name type="scientific">Paenimyroides tangerinum</name>
    <dbReference type="NCBI Taxonomy" id="2488728"/>
    <lineage>
        <taxon>Bacteria</taxon>
        <taxon>Pseudomonadati</taxon>
        <taxon>Bacteroidota</taxon>
        <taxon>Flavobacteriia</taxon>
        <taxon>Flavobacteriales</taxon>
        <taxon>Flavobacteriaceae</taxon>
        <taxon>Paenimyroides</taxon>
    </lineage>
</organism>
<dbReference type="CDD" id="cd07067">
    <property type="entry name" value="HP_PGM_like"/>
    <property type="match status" value="1"/>
</dbReference>
<dbReference type="Proteomes" id="UP000275719">
    <property type="component" value="Unassembled WGS sequence"/>
</dbReference>
<dbReference type="Gene3D" id="3.40.50.1240">
    <property type="entry name" value="Phosphoglycerate mutase-like"/>
    <property type="match status" value="1"/>
</dbReference>
<dbReference type="SUPFAM" id="SSF53254">
    <property type="entry name" value="Phosphoglycerate mutase-like"/>
    <property type="match status" value="1"/>
</dbReference>
<gene>
    <name evidence="1" type="ORF">EG240_15275</name>
</gene>
<comment type="caution">
    <text evidence="1">The sequence shown here is derived from an EMBL/GenBank/DDBJ whole genome shotgun (WGS) entry which is preliminary data.</text>
</comment>
<reference evidence="1 2" key="1">
    <citation type="submission" date="2018-11" db="EMBL/GenBank/DDBJ databases">
        <title>Flavobacterium sp. nov., YIM 102701-2 draft genome.</title>
        <authorList>
            <person name="Li G."/>
            <person name="Jiang Y."/>
        </authorList>
    </citation>
    <scope>NUCLEOTIDE SEQUENCE [LARGE SCALE GENOMIC DNA]</scope>
    <source>
        <strain evidence="1 2">YIM 102701-2</strain>
    </source>
</reference>
<dbReference type="OrthoDB" id="9810154at2"/>
<dbReference type="SMART" id="SM00855">
    <property type="entry name" value="PGAM"/>
    <property type="match status" value="1"/>
</dbReference>
<dbReference type="Pfam" id="PF00300">
    <property type="entry name" value="His_Phos_1"/>
    <property type="match status" value="1"/>
</dbReference>
<protein>
    <submittedName>
        <fullName evidence="1">Histidine phosphatase family protein</fullName>
    </submittedName>
</protein>
<proteinExistence type="predicted"/>
<evidence type="ECO:0000313" key="1">
    <source>
        <dbReference type="EMBL" id="RRJ87364.1"/>
    </source>
</evidence>
<dbReference type="PANTHER" id="PTHR47623:SF1">
    <property type="entry name" value="OS09G0287300 PROTEIN"/>
    <property type="match status" value="1"/>
</dbReference>
<sequence length="168" mass="19550">MKNLVLIRHGKSSWELPIRDHDRPLTKRGISDSHLISDKLKNHLPNKFLLWSSTARRTLDTAKIVAQNLLIPEELVIQDKAMYTFDYKCLSKFIKNINNQHDNLILFCHNNAITDFVNKFGDTYIENVPTAGVVFLEFKQDDWNEIQDGKVVKTIFPKQLKNEAKRSQ</sequence>
<keyword evidence="2" id="KW-1185">Reference proteome</keyword>
<accession>A0A3P3VXZ8</accession>
<dbReference type="InterPro" id="IPR029033">
    <property type="entry name" value="His_PPase_superfam"/>
</dbReference>
<dbReference type="EMBL" id="RQVQ01000057">
    <property type="protein sequence ID" value="RRJ87364.1"/>
    <property type="molecule type" value="Genomic_DNA"/>
</dbReference>
<dbReference type="RefSeq" id="WP_125020218.1">
    <property type="nucleotide sequence ID" value="NZ_RQVQ01000057.1"/>
</dbReference>